<evidence type="ECO:0000256" key="1">
    <source>
        <dbReference type="SAM" id="SignalP"/>
    </source>
</evidence>
<reference evidence="2" key="1">
    <citation type="journal article" date="2021" name="IMA Fungus">
        <title>Genomic characterization of three marine fungi, including Emericellopsis atlantica sp. nov. with signatures of a generalist lifestyle and marine biomass degradation.</title>
        <authorList>
            <person name="Hagestad O.C."/>
            <person name="Hou L."/>
            <person name="Andersen J.H."/>
            <person name="Hansen E.H."/>
            <person name="Altermark B."/>
            <person name="Li C."/>
            <person name="Kuhnert E."/>
            <person name="Cox R.J."/>
            <person name="Crous P.W."/>
            <person name="Spatafora J.W."/>
            <person name="Lail K."/>
            <person name="Amirebrahimi M."/>
            <person name="Lipzen A."/>
            <person name="Pangilinan J."/>
            <person name="Andreopoulos W."/>
            <person name="Hayes R.D."/>
            <person name="Ng V."/>
            <person name="Grigoriev I.V."/>
            <person name="Jackson S.A."/>
            <person name="Sutton T.D.S."/>
            <person name="Dobson A.D.W."/>
            <person name="Rama T."/>
        </authorList>
    </citation>
    <scope>NUCLEOTIDE SEQUENCE</scope>
    <source>
        <strain evidence="2">TRa3180A</strain>
    </source>
</reference>
<dbReference type="AlphaFoldDB" id="A0A9P8CJJ4"/>
<sequence length="128" mass="14519">MLLYVVAVYLLCVFWFFLTPVAEPGMPSYATSGGCSQTQMPNLETISKYQEDISISEEVALHDIPSWTDCCRHLSLTMIFAIPDYVASFQHRDINIEAVEARSLFSVKPVTARNYRNTCVDQKCPFKP</sequence>
<feature type="chain" id="PRO_5040348582" evidence="1">
    <location>
        <begin position="25"/>
        <end position="128"/>
    </location>
</feature>
<accession>A0A9P8CJJ4</accession>
<evidence type="ECO:0000313" key="3">
    <source>
        <dbReference type="Proteomes" id="UP000887226"/>
    </source>
</evidence>
<proteinExistence type="predicted"/>
<feature type="signal peptide" evidence="1">
    <location>
        <begin position="1"/>
        <end position="24"/>
    </location>
</feature>
<dbReference type="EMBL" id="MU253768">
    <property type="protein sequence ID" value="KAG9247591.1"/>
    <property type="molecule type" value="Genomic_DNA"/>
</dbReference>
<name>A0A9P8CJJ4_9HELO</name>
<keyword evidence="1" id="KW-0732">Signal</keyword>
<evidence type="ECO:0000313" key="2">
    <source>
        <dbReference type="EMBL" id="KAG9247591.1"/>
    </source>
</evidence>
<gene>
    <name evidence="2" type="ORF">BJ878DRAFT_477250</name>
</gene>
<comment type="caution">
    <text evidence="2">The sequence shown here is derived from an EMBL/GenBank/DDBJ whole genome shotgun (WGS) entry which is preliminary data.</text>
</comment>
<dbReference type="Proteomes" id="UP000887226">
    <property type="component" value="Unassembled WGS sequence"/>
</dbReference>
<keyword evidence="3" id="KW-1185">Reference proteome</keyword>
<organism evidence="2 3">
    <name type="scientific">Calycina marina</name>
    <dbReference type="NCBI Taxonomy" id="1763456"/>
    <lineage>
        <taxon>Eukaryota</taxon>
        <taxon>Fungi</taxon>
        <taxon>Dikarya</taxon>
        <taxon>Ascomycota</taxon>
        <taxon>Pezizomycotina</taxon>
        <taxon>Leotiomycetes</taxon>
        <taxon>Helotiales</taxon>
        <taxon>Pezizellaceae</taxon>
        <taxon>Calycina</taxon>
    </lineage>
</organism>
<protein>
    <submittedName>
        <fullName evidence="2">Uncharacterized protein</fullName>
    </submittedName>
</protein>